<gene>
    <name evidence="2" type="ORF">HZU72_13965</name>
</gene>
<keyword evidence="1" id="KW-0732">Signal</keyword>
<keyword evidence="3" id="KW-1185">Reference proteome</keyword>
<dbReference type="Proteomes" id="UP000520876">
    <property type="component" value="Unassembled WGS sequence"/>
</dbReference>
<organism evidence="2 3">
    <name type="scientific">Vreelandella sedimenti</name>
    <dbReference type="NCBI Taxonomy" id="2729618"/>
    <lineage>
        <taxon>Bacteria</taxon>
        <taxon>Pseudomonadati</taxon>
        <taxon>Pseudomonadota</taxon>
        <taxon>Gammaproteobacteria</taxon>
        <taxon>Oceanospirillales</taxon>
        <taxon>Halomonadaceae</taxon>
        <taxon>Vreelandella</taxon>
    </lineage>
</organism>
<protein>
    <submittedName>
        <fullName evidence="2">Uncharacterized protein</fullName>
    </submittedName>
</protein>
<name>A0A7Z0N8B4_9GAMM</name>
<feature type="signal peptide" evidence="1">
    <location>
        <begin position="1"/>
        <end position="21"/>
    </location>
</feature>
<dbReference type="AlphaFoldDB" id="A0A7Z0N8B4"/>
<accession>A0A7Z0N8B4</accession>
<dbReference type="RefSeq" id="WP_180093098.1">
    <property type="nucleotide sequence ID" value="NZ_JACCGK010000011.1"/>
</dbReference>
<sequence>MKILNATLVITLMLVSSAALAERGSAKDNRVTYVDAITMHQDHETRGLSPADLTERNP</sequence>
<reference evidence="2 3" key="1">
    <citation type="submission" date="2020-07" db="EMBL/GenBank/DDBJ databases">
        <title>Halomonas sp. QX-2 draft genome sequence.</title>
        <authorList>
            <person name="Qiu X."/>
        </authorList>
    </citation>
    <scope>NUCLEOTIDE SEQUENCE [LARGE SCALE GENOMIC DNA]</scope>
    <source>
        <strain evidence="2 3">QX-2</strain>
    </source>
</reference>
<evidence type="ECO:0000313" key="2">
    <source>
        <dbReference type="EMBL" id="NYT73528.1"/>
    </source>
</evidence>
<feature type="chain" id="PRO_5030884766" evidence="1">
    <location>
        <begin position="22"/>
        <end position="58"/>
    </location>
</feature>
<proteinExistence type="predicted"/>
<evidence type="ECO:0000313" key="3">
    <source>
        <dbReference type="Proteomes" id="UP000520876"/>
    </source>
</evidence>
<evidence type="ECO:0000256" key="1">
    <source>
        <dbReference type="SAM" id="SignalP"/>
    </source>
</evidence>
<comment type="caution">
    <text evidence="2">The sequence shown here is derived from an EMBL/GenBank/DDBJ whole genome shotgun (WGS) entry which is preliminary data.</text>
</comment>
<dbReference type="EMBL" id="JACCGK010000011">
    <property type="protein sequence ID" value="NYT73528.1"/>
    <property type="molecule type" value="Genomic_DNA"/>
</dbReference>